<dbReference type="AlphaFoldDB" id="A0A2J6WE38"/>
<reference evidence="4 5" key="1">
    <citation type="submission" date="2018-01" db="EMBL/GenBank/DDBJ databases">
        <title>Metagenomic assembled genomes from two thermal pools in the Uzon Caldera, Kamchatka, Russia.</title>
        <authorList>
            <person name="Wilkins L."/>
            <person name="Ettinger C."/>
        </authorList>
    </citation>
    <scope>NUCLEOTIDE SEQUENCE [LARGE SCALE GENOMIC DNA]</scope>
    <source>
        <strain evidence="4">ZAV-07</strain>
    </source>
</reference>
<evidence type="ECO:0000256" key="2">
    <source>
        <dbReference type="ARBA" id="ARBA00024764"/>
    </source>
</evidence>
<evidence type="ECO:0000256" key="3">
    <source>
        <dbReference type="HAMAP-Rule" id="MF_00245"/>
    </source>
</evidence>
<dbReference type="EMBL" id="PNIL01000055">
    <property type="protein sequence ID" value="PMP67170.1"/>
    <property type="molecule type" value="Genomic_DNA"/>
</dbReference>
<comment type="caution">
    <text evidence="4">The sequence shown here is derived from an EMBL/GenBank/DDBJ whole genome shotgun (WGS) entry which is preliminary data.</text>
</comment>
<dbReference type="HAMAP" id="MF_00245">
    <property type="entry name" value="UPF0122"/>
    <property type="match status" value="1"/>
</dbReference>
<comment type="similarity">
    <text evidence="1 3">Belongs to the UPF0122 family.</text>
</comment>
<comment type="function">
    <text evidence="2 3">Might take part in the signal recognition particle (SRP) pathway. This is inferred from the conservation of its genetic proximity to ftsY/ffh. May be a regulatory protein.</text>
</comment>
<organism evidence="4 5">
    <name type="scientific">Caldisericum exile</name>
    <dbReference type="NCBI Taxonomy" id="693075"/>
    <lineage>
        <taxon>Bacteria</taxon>
        <taxon>Pseudomonadati</taxon>
        <taxon>Caldisericota/Cryosericota group</taxon>
        <taxon>Caldisericota</taxon>
        <taxon>Caldisericia</taxon>
        <taxon>Caldisericales</taxon>
        <taxon>Caldisericaceae</taxon>
        <taxon>Caldisericum</taxon>
    </lineage>
</organism>
<accession>A0A2J6WE38</accession>
<dbReference type="PANTHER" id="PTHR40083:SF1">
    <property type="entry name" value="UPF0122 PROTEIN YLXM"/>
    <property type="match status" value="1"/>
</dbReference>
<dbReference type="SUPFAM" id="SSF88659">
    <property type="entry name" value="Sigma3 and sigma4 domains of RNA polymerase sigma factors"/>
    <property type="match status" value="1"/>
</dbReference>
<protein>
    <recommendedName>
        <fullName evidence="3">UPF0122 protein C0189_03815</fullName>
    </recommendedName>
</protein>
<sequence>MKNITPREKKLIKKARVKELLEVYSNLLTDKERKILTLYTDPALSGAAIAKKLKVSRQAIHDHIRRGINKMERCETKSKLLEKRRRKMKIFLEIEGILSKKELSKEDVQTLNKLFEQLKDLD</sequence>
<dbReference type="InterPro" id="IPR013324">
    <property type="entry name" value="RNA_pol_sigma_r3/r4-like"/>
</dbReference>
<gene>
    <name evidence="4" type="ORF">C0189_03815</name>
</gene>
<evidence type="ECO:0000256" key="1">
    <source>
        <dbReference type="ARBA" id="ARBA00008720"/>
    </source>
</evidence>
<dbReference type="PANTHER" id="PTHR40083">
    <property type="entry name" value="UPF0122 PROTEIN CBO2450/CLC_2298"/>
    <property type="match status" value="1"/>
</dbReference>
<evidence type="ECO:0000313" key="4">
    <source>
        <dbReference type="EMBL" id="PMP67170.1"/>
    </source>
</evidence>
<proteinExistence type="inferred from homology"/>
<name>A0A2J6WE38_9BACT</name>
<dbReference type="Gene3D" id="1.10.10.10">
    <property type="entry name" value="Winged helix-like DNA-binding domain superfamily/Winged helix DNA-binding domain"/>
    <property type="match status" value="1"/>
</dbReference>
<dbReference type="Proteomes" id="UP000237040">
    <property type="component" value="Unassembled WGS sequence"/>
</dbReference>
<dbReference type="RefSeq" id="WP_416084366.1">
    <property type="nucleotide sequence ID" value="NZ_JBNAUB010000006.1"/>
</dbReference>
<dbReference type="InterPro" id="IPR007394">
    <property type="entry name" value="UPF0122"/>
</dbReference>
<evidence type="ECO:0000313" key="5">
    <source>
        <dbReference type="Proteomes" id="UP000237040"/>
    </source>
</evidence>
<dbReference type="Pfam" id="PF04297">
    <property type="entry name" value="UPF0122"/>
    <property type="match status" value="1"/>
</dbReference>
<dbReference type="InterPro" id="IPR036388">
    <property type="entry name" value="WH-like_DNA-bd_sf"/>
</dbReference>